<evidence type="ECO:0000313" key="2">
    <source>
        <dbReference type="EMBL" id="VWC00995.1"/>
    </source>
</evidence>
<name>A0A6P2P2A0_9BURK</name>
<dbReference type="EMBL" id="CABVPL010000044">
    <property type="protein sequence ID" value="VWC00995.1"/>
    <property type="molecule type" value="Genomic_DNA"/>
</dbReference>
<organism evidence="2 3">
    <name type="scientific">Burkholderia latens</name>
    <dbReference type="NCBI Taxonomy" id="488446"/>
    <lineage>
        <taxon>Bacteria</taxon>
        <taxon>Pseudomonadati</taxon>
        <taxon>Pseudomonadota</taxon>
        <taxon>Betaproteobacteria</taxon>
        <taxon>Burkholderiales</taxon>
        <taxon>Burkholderiaceae</taxon>
        <taxon>Burkholderia</taxon>
        <taxon>Burkholderia cepacia complex</taxon>
    </lineage>
</organism>
<evidence type="ECO:0000256" key="1">
    <source>
        <dbReference type="SAM" id="MobiDB-lite"/>
    </source>
</evidence>
<sequence length="121" mass="13546">MASIIGATCERVAAFIGRVIPRRMIPGGRSGRAANGRIVHRASRSGDRRSVRQPNAAARDAFAVQRLRGRKRPGGCARNRYAIRVSTRKRFRFGPPHVANVARQRQQWPQWPHTGRPNSLS</sequence>
<proteinExistence type="predicted"/>
<protein>
    <submittedName>
        <fullName evidence="2">Uncharacterized protein</fullName>
    </submittedName>
</protein>
<gene>
    <name evidence="2" type="ORF">BLA24064_04816</name>
</gene>
<dbReference type="AlphaFoldDB" id="A0A6P2P2A0"/>
<accession>A0A6P2P2A0</accession>
<dbReference type="Proteomes" id="UP000494222">
    <property type="component" value="Unassembled WGS sequence"/>
</dbReference>
<evidence type="ECO:0000313" key="3">
    <source>
        <dbReference type="Proteomes" id="UP000494222"/>
    </source>
</evidence>
<feature type="region of interest" description="Disordered" evidence="1">
    <location>
        <begin position="101"/>
        <end position="121"/>
    </location>
</feature>
<reference evidence="2 3" key="1">
    <citation type="submission" date="2019-09" db="EMBL/GenBank/DDBJ databases">
        <authorList>
            <person name="Depoorter E."/>
        </authorList>
    </citation>
    <scope>NUCLEOTIDE SEQUENCE [LARGE SCALE GENOMIC DNA]</scope>
    <source>
        <strain evidence="2">LMG 24064</strain>
    </source>
</reference>